<evidence type="ECO:0000256" key="2">
    <source>
        <dbReference type="ARBA" id="ARBA00022679"/>
    </source>
</evidence>
<evidence type="ECO:0000313" key="5">
    <source>
        <dbReference type="EMBL" id="AHY47007.1"/>
    </source>
</evidence>
<keyword evidence="7" id="KW-1185">Reference proteome</keyword>
<keyword evidence="2 5" id="KW-0808">Transferase</keyword>
<evidence type="ECO:0000259" key="4">
    <source>
        <dbReference type="Pfam" id="PF13579"/>
    </source>
</evidence>
<dbReference type="PANTHER" id="PTHR45947">
    <property type="entry name" value="SULFOQUINOVOSYL TRANSFERASE SQD2"/>
    <property type="match status" value="1"/>
</dbReference>
<dbReference type="Pfam" id="PF13579">
    <property type="entry name" value="Glyco_trans_4_4"/>
    <property type="match status" value="1"/>
</dbReference>
<feature type="domain" description="Glycosyl transferase family 1" evidence="3">
    <location>
        <begin position="194"/>
        <end position="314"/>
    </location>
</feature>
<sequence length="385" mass="44202">MREKRREGQTRILQVVDGMYRAGLETWLMHILRHIDRERYRMDFLVQDFDEAHYDREIRSLGSEVIPCTPRYNLPKHTRDFRRILREHGPYDVVHAHYHFYNGYALELARRAEVPVRITHSHNDTSGPDSEGGIGRRAFIKAARYLQSRNATEGIAVSEGAARALFGKDWHKDPRWSILYTSIVPERFEGPVDRAAVRREFGVSEDAFVVGHVGRFMEQKNHRFLVEIFAEISRRDPEARLVLVGAGPLREEVEGYLKGYGVRDKTVMAGVHPDPERLMRGLMDVFVLPSLHEGLPLVGIEAQASGLPFFFSDVIPEEVNALPELARPLPLSLPASGWAERILAVRNRPPKLSQEEALRRMKDGPFNIHHAVRRLEEVYGQRPAE</sequence>
<reference evidence="5 7" key="1">
    <citation type="submission" date="2014-03" db="EMBL/GenBank/DDBJ databases">
        <title>Complete genome sequence of the Radio-Resistant Rubrobacter radiotolerans RSPS-4.</title>
        <authorList>
            <person name="Egas C.C."/>
            <person name="Barroso C.C."/>
            <person name="Froufe H.J.C."/>
            <person name="Pacheco J.J."/>
            <person name="Albuquerque L.L."/>
            <person name="da Costa M.M.S."/>
        </authorList>
    </citation>
    <scope>NUCLEOTIDE SEQUENCE [LARGE SCALE GENOMIC DNA]</scope>
    <source>
        <strain evidence="5 7">RSPS-4</strain>
    </source>
</reference>
<proteinExistence type="predicted"/>
<reference evidence="6" key="2">
    <citation type="submission" date="2023-11" db="EMBL/GenBank/DDBJ databases">
        <title>MicrobeMod: A computational toolkit for identifying prokaryotic methylation and restriction-modification with nanopore sequencing.</title>
        <authorList>
            <person name="Crits-Christoph A."/>
            <person name="Kang S.C."/>
            <person name="Lee H."/>
            <person name="Ostrov N."/>
        </authorList>
    </citation>
    <scope>NUCLEOTIDE SEQUENCE</scope>
    <source>
        <strain evidence="6">ATCC 51242</strain>
    </source>
</reference>
<keyword evidence="1 6" id="KW-0328">Glycosyltransferase</keyword>
<dbReference type="Proteomes" id="UP000025229">
    <property type="component" value="Chromosome"/>
</dbReference>
<dbReference type="EMBL" id="JAWXXX010000001">
    <property type="protein sequence ID" value="MDX5894413.1"/>
    <property type="molecule type" value="Genomic_DNA"/>
</dbReference>
<dbReference type="InterPro" id="IPR028098">
    <property type="entry name" value="Glyco_trans_4-like_N"/>
</dbReference>
<dbReference type="STRING" id="42256.RradSPS_1724"/>
<dbReference type="HOGENOM" id="CLU_009583_33_0_11"/>
<dbReference type="Gene3D" id="3.40.50.2000">
    <property type="entry name" value="Glycogen Phosphorylase B"/>
    <property type="match status" value="2"/>
</dbReference>
<dbReference type="Proteomes" id="UP001281130">
    <property type="component" value="Unassembled WGS sequence"/>
</dbReference>
<dbReference type="SUPFAM" id="SSF53756">
    <property type="entry name" value="UDP-Glycosyltransferase/glycogen phosphorylase"/>
    <property type="match status" value="1"/>
</dbReference>
<dbReference type="EC" id="2.4.-.-" evidence="6"/>
<dbReference type="AlphaFoldDB" id="A0A023X3F2"/>
<dbReference type="EMBL" id="CP007514">
    <property type="protein sequence ID" value="AHY47007.1"/>
    <property type="molecule type" value="Genomic_DNA"/>
</dbReference>
<dbReference type="PATRIC" id="fig|42256.3.peg.1747"/>
<dbReference type="PANTHER" id="PTHR45947:SF3">
    <property type="entry name" value="SULFOQUINOVOSYL TRANSFERASE SQD2"/>
    <property type="match status" value="1"/>
</dbReference>
<evidence type="ECO:0000256" key="1">
    <source>
        <dbReference type="ARBA" id="ARBA00022676"/>
    </source>
</evidence>
<feature type="domain" description="Glycosyltransferase subfamily 4-like N-terminal" evidence="4">
    <location>
        <begin position="23"/>
        <end position="166"/>
    </location>
</feature>
<evidence type="ECO:0000313" key="6">
    <source>
        <dbReference type="EMBL" id="MDX5894413.1"/>
    </source>
</evidence>
<dbReference type="eggNOG" id="COG0438">
    <property type="taxonomic scope" value="Bacteria"/>
</dbReference>
<organism evidence="5 7">
    <name type="scientific">Rubrobacter radiotolerans</name>
    <name type="common">Arthrobacter radiotolerans</name>
    <dbReference type="NCBI Taxonomy" id="42256"/>
    <lineage>
        <taxon>Bacteria</taxon>
        <taxon>Bacillati</taxon>
        <taxon>Actinomycetota</taxon>
        <taxon>Rubrobacteria</taxon>
        <taxon>Rubrobacterales</taxon>
        <taxon>Rubrobacteraceae</taxon>
        <taxon>Rubrobacter</taxon>
    </lineage>
</organism>
<dbReference type="RefSeq" id="WP_038682011.1">
    <property type="nucleotide sequence ID" value="NZ_CP007514.1"/>
</dbReference>
<dbReference type="InterPro" id="IPR050194">
    <property type="entry name" value="Glycosyltransferase_grp1"/>
</dbReference>
<protein>
    <submittedName>
        <fullName evidence="5">Glycosyl transferases group 1</fullName>
    </submittedName>
    <submittedName>
        <fullName evidence="6">Glycosyltransferase</fullName>
        <ecNumber evidence="6">2.4.-.-</ecNumber>
    </submittedName>
</protein>
<accession>A0A023X3F2</accession>
<name>A0A023X3F2_RUBRA</name>
<dbReference type="Pfam" id="PF00534">
    <property type="entry name" value="Glycos_transf_1"/>
    <property type="match status" value="1"/>
</dbReference>
<gene>
    <name evidence="5" type="ORF">RradSPS_1724</name>
    <name evidence="6" type="ORF">SIL72_10285</name>
</gene>
<evidence type="ECO:0000313" key="7">
    <source>
        <dbReference type="Proteomes" id="UP000025229"/>
    </source>
</evidence>
<dbReference type="KEGG" id="rrd:RradSPS_1724"/>
<dbReference type="GO" id="GO:0016757">
    <property type="term" value="F:glycosyltransferase activity"/>
    <property type="evidence" value="ECO:0007669"/>
    <property type="project" value="UniProtKB-KW"/>
</dbReference>
<dbReference type="GO" id="GO:1901137">
    <property type="term" value="P:carbohydrate derivative biosynthetic process"/>
    <property type="evidence" value="ECO:0007669"/>
    <property type="project" value="UniProtKB-ARBA"/>
</dbReference>
<evidence type="ECO:0000259" key="3">
    <source>
        <dbReference type="Pfam" id="PF00534"/>
    </source>
</evidence>
<dbReference type="OrthoDB" id="9790710at2"/>
<dbReference type="InterPro" id="IPR001296">
    <property type="entry name" value="Glyco_trans_1"/>
</dbReference>